<evidence type="ECO:0000259" key="4">
    <source>
        <dbReference type="PROSITE" id="PS50102"/>
    </source>
</evidence>
<dbReference type="AlphaFoldDB" id="A0A426ZGW3"/>
<feature type="compositionally biased region" description="Acidic residues" evidence="3">
    <location>
        <begin position="169"/>
        <end position="219"/>
    </location>
</feature>
<organism evidence="5 6">
    <name type="scientific">Ensete ventricosum</name>
    <name type="common">Abyssinian banana</name>
    <name type="synonym">Musa ensete</name>
    <dbReference type="NCBI Taxonomy" id="4639"/>
    <lineage>
        <taxon>Eukaryota</taxon>
        <taxon>Viridiplantae</taxon>
        <taxon>Streptophyta</taxon>
        <taxon>Embryophyta</taxon>
        <taxon>Tracheophyta</taxon>
        <taxon>Spermatophyta</taxon>
        <taxon>Magnoliopsida</taxon>
        <taxon>Liliopsida</taxon>
        <taxon>Zingiberales</taxon>
        <taxon>Musaceae</taxon>
        <taxon>Ensete</taxon>
    </lineage>
</organism>
<dbReference type="GO" id="GO:0003723">
    <property type="term" value="F:RNA binding"/>
    <property type="evidence" value="ECO:0007669"/>
    <property type="project" value="UniProtKB-UniRule"/>
</dbReference>
<accession>A0A426ZGW3</accession>
<feature type="compositionally biased region" description="Low complexity" evidence="3">
    <location>
        <begin position="155"/>
        <end position="168"/>
    </location>
</feature>
<dbReference type="Gene3D" id="3.30.70.330">
    <property type="match status" value="2"/>
</dbReference>
<reference evidence="5 6" key="1">
    <citation type="journal article" date="2014" name="Agronomy (Basel)">
        <title>A Draft Genome Sequence for Ensete ventricosum, the Drought-Tolerant Tree Against Hunger.</title>
        <authorList>
            <person name="Harrison J."/>
            <person name="Moore K.A."/>
            <person name="Paszkiewicz K."/>
            <person name="Jones T."/>
            <person name="Grant M."/>
            <person name="Ambacheew D."/>
            <person name="Muzemil S."/>
            <person name="Studholme D.J."/>
        </authorList>
    </citation>
    <scope>NUCLEOTIDE SEQUENCE [LARGE SCALE GENOMIC DNA]</scope>
</reference>
<evidence type="ECO:0000256" key="1">
    <source>
        <dbReference type="ARBA" id="ARBA00022884"/>
    </source>
</evidence>
<dbReference type="SMART" id="SM00360">
    <property type="entry name" value="RRM"/>
    <property type="match status" value="2"/>
</dbReference>
<feature type="region of interest" description="Disordered" evidence="3">
    <location>
        <begin position="153"/>
        <end position="249"/>
    </location>
</feature>
<dbReference type="Pfam" id="PF00076">
    <property type="entry name" value="RRM_1"/>
    <property type="match status" value="1"/>
</dbReference>
<feature type="compositionally biased region" description="Low complexity" evidence="3">
    <location>
        <begin position="222"/>
        <end position="236"/>
    </location>
</feature>
<gene>
    <name evidence="5" type="ORF">B296_00011597</name>
</gene>
<name>A0A426ZGW3_ENSVE</name>
<protein>
    <recommendedName>
        <fullName evidence="4">RRM domain-containing protein</fullName>
    </recommendedName>
</protein>
<evidence type="ECO:0000256" key="2">
    <source>
        <dbReference type="PROSITE-ProRule" id="PRU00176"/>
    </source>
</evidence>
<keyword evidence="1 2" id="KW-0694">RNA-binding</keyword>
<evidence type="ECO:0000256" key="3">
    <source>
        <dbReference type="SAM" id="MobiDB-lite"/>
    </source>
</evidence>
<dbReference type="InterPro" id="IPR000504">
    <property type="entry name" value="RRM_dom"/>
</dbReference>
<dbReference type="PANTHER" id="PTHR21245">
    <property type="entry name" value="HETEROGENEOUS NUCLEAR RIBONUCLEOPROTEIN"/>
    <property type="match status" value="1"/>
</dbReference>
<dbReference type="CDD" id="cd00590">
    <property type="entry name" value="RRM_SF"/>
    <property type="match status" value="1"/>
</dbReference>
<sequence length="457" mass="51077">MRIPTVWGGMVGYAGAVPLFNERTPPMRRMHLMRPLTRTDSIPSPSSIASLVSSCFDPSHRTSSTLLSWIYFPEASEADFSSSSFHFFGASSLERTVFVDIDAFGEGRGASRGDERDGVRIKSKGFKISMVSVVGLGGENVDVRIPKMPRTRASAAAAAANPEPANPAEPEEQVALDDPEEMMEEEIEYEEVEEEVEEEEEEVVEEEIEEELEEEEQETDVANGSNAGDAAGGDASMVEGEKDDDESKKHAELLALPPHGSEIYVGGIPHDASEEELRSFCEPIGEVTEVKYQWHCNAFQGKKVKCSTSQVKHRLFIGNIPRNWAEDDLKRTVTSIGPGIIKVELLKNYHISCILAEFLQVKAIYVKNLPKNVTQEQLKKLFEHHGEITKVVLPPAKAGHEKRYGFVHFKERSMAMKALKNTEKYEIDGDTLCYFSLHFWLPKAVYFLRAVTFPFLV</sequence>
<dbReference type="EMBL" id="AMZH03006675">
    <property type="protein sequence ID" value="RRT63223.1"/>
    <property type="molecule type" value="Genomic_DNA"/>
</dbReference>
<comment type="caution">
    <text evidence="5">The sequence shown here is derived from an EMBL/GenBank/DDBJ whole genome shotgun (WGS) entry which is preliminary data.</text>
</comment>
<evidence type="ECO:0000313" key="5">
    <source>
        <dbReference type="EMBL" id="RRT63223.1"/>
    </source>
</evidence>
<dbReference type="PROSITE" id="PS50102">
    <property type="entry name" value="RRM"/>
    <property type="match status" value="1"/>
</dbReference>
<dbReference type="InterPro" id="IPR012677">
    <property type="entry name" value="Nucleotide-bd_a/b_plait_sf"/>
</dbReference>
<evidence type="ECO:0000313" key="6">
    <source>
        <dbReference type="Proteomes" id="UP000287651"/>
    </source>
</evidence>
<dbReference type="Proteomes" id="UP000287651">
    <property type="component" value="Unassembled WGS sequence"/>
</dbReference>
<dbReference type="SUPFAM" id="SSF54928">
    <property type="entry name" value="RNA-binding domain, RBD"/>
    <property type="match status" value="2"/>
</dbReference>
<feature type="domain" description="RRM" evidence="4">
    <location>
        <begin position="362"/>
        <end position="432"/>
    </location>
</feature>
<dbReference type="InterPro" id="IPR035979">
    <property type="entry name" value="RBD_domain_sf"/>
</dbReference>
<proteinExistence type="predicted"/>